<organism evidence="2 3">
    <name type="scientific">Spiroplasma gladiatoris</name>
    <dbReference type="NCBI Taxonomy" id="2143"/>
    <lineage>
        <taxon>Bacteria</taxon>
        <taxon>Bacillati</taxon>
        <taxon>Mycoplasmatota</taxon>
        <taxon>Mollicutes</taxon>
        <taxon>Entomoplasmatales</taxon>
        <taxon>Spiroplasmataceae</taxon>
        <taxon>Spiroplasma</taxon>
    </lineage>
</organism>
<dbReference type="NCBIfam" id="NF047356">
    <property type="entry name" value="RNA_bind_RnpM"/>
    <property type="match status" value="1"/>
</dbReference>
<dbReference type="AlphaFoldDB" id="A0A4V1AQ81"/>
<dbReference type="InterPro" id="IPR035931">
    <property type="entry name" value="YlxR-like_sf"/>
</dbReference>
<dbReference type="CDD" id="cd00279">
    <property type="entry name" value="YlxR"/>
    <property type="match status" value="1"/>
</dbReference>
<evidence type="ECO:0000313" key="3">
    <source>
        <dbReference type="Proteomes" id="UP000294309"/>
    </source>
</evidence>
<reference evidence="2 3" key="1">
    <citation type="submission" date="2019-03" db="EMBL/GenBank/DDBJ databases">
        <title>Complete genome sequence of Spiroplasma gladiatoris TG-1 (DSM 22552).</title>
        <authorList>
            <person name="Lin Y.-C."/>
            <person name="Chou L."/>
            <person name="Kuo C.-H."/>
        </authorList>
    </citation>
    <scope>NUCLEOTIDE SEQUENCE [LARGE SCALE GENOMIC DNA]</scope>
    <source>
        <strain evidence="2 3">TG-1</strain>
    </source>
</reference>
<proteinExistence type="predicted"/>
<dbReference type="RefSeq" id="WP_134297370.1">
    <property type="nucleotide sequence ID" value="NZ_CP038013.1"/>
</dbReference>
<evidence type="ECO:0000313" key="2">
    <source>
        <dbReference type="EMBL" id="QBQ07579.1"/>
    </source>
</evidence>
<dbReference type="Proteomes" id="UP000294309">
    <property type="component" value="Chromosome"/>
</dbReference>
<dbReference type="InterPro" id="IPR007393">
    <property type="entry name" value="YlxR_dom"/>
</dbReference>
<dbReference type="KEGG" id="sgq:SGLAD_v1c03800"/>
<accession>A0A4V1AQ81</accession>
<dbReference type="SUPFAM" id="SSF64376">
    <property type="entry name" value="YlxR-like"/>
    <property type="match status" value="1"/>
</dbReference>
<evidence type="ECO:0000259" key="1">
    <source>
        <dbReference type="Pfam" id="PF04296"/>
    </source>
</evidence>
<dbReference type="Gene3D" id="3.30.1230.10">
    <property type="entry name" value="YlxR-like"/>
    <property type="match status" value="1"/>
</dbReference>
<dbReference type="Pfam" id="PF04296">
    <property type="entry name" value="YlxR"/>
    <property type="match status" value="1"/>
</dbReference>
<feature type="domain" description="YlxR" evidence="1">
    <location>
        <begin position="10"/>
        <end position="82"/>
    </location>
</feature>
<dbReference type="PANTHER" id="PTHR34215">
    <property type="entry name" value="BLL0784 PROTEIN"/>
    <property type="match status" value="1"/>
</dbReference>
<dbReference type="PANTHER" id="PTHR34215:SF1">
    <property type="entry name" value="YLXR DOMAIN-CONTAINING PROTEIN"/>
    <property type="match status" value="1"/>
</dbReference>
<gene>
    <name evidence="2" type="ORF">SGLAD_v1c03800</name>
</gene>
<name>A0A4V1AQ81_9MOLU</name>
<keyword evidence="3" id="KW-1185">Reference proteome</keyword>
<dbReference type="InterPro" id="IPR037465">
    <property type="entry name" value="YlxR"/>
</dbReference>
<dbReference type="OrthoDB" id="9813251at2"/>
<dbReference type="EMBL" id="CP038013">
    <property type="protein sequence ID" value="QBQ07579.1"/>
    <property type="molecule type" value="Genomic_DNA"/>
</dbReference>
<sequence length="91" mass="10740">MQDIKHKVLRKDVCSNKMLPKVELIRVVKNKEGQVFVDSTKKANGRGVYLKPTLENVEKLKKTRALERFLKTKIEDQIYENLILEIKNNWD</sequence>
<protein>
    <submittedName>
        <fullName evidence="2">Putative RNA-binding protein</fullName>
    </submittedName>
</protein>